<organism evidence="11 12">
    <name type="scientific">Flemingia macrophylla</name>
    <dbReference type="NCBI Taxonomy" id="520843"/>
    <lineage>
        <taxon>Eukaryota</taxon>
        <taxon>Viridiplantae</taxon>
        <taxon>Streptophyta</taxon>
        <taxon>Embryophyta</taxon>
        <taxon>Tracheophyta</taxon>
        <taxon>Spermatophyta</taxon>
        <taxon>Magnoliopsida</taxon>
        <taxon>eudicotyledons</taxon>
        <taxon>Gunneridae</taxon>
        <taxon>Pentapetalae</taxon>
        <taxon>rosids</taxon>
        <taxon>fabids</taxon>
        <taxon>Fabales</taxon>
        <taxon>Fabaceae</taxon>
        <taxon>Papilionoideae</taxon>
        <taxon>50 kb inversion clade</taxon>
        <taxon>NPAAA clade</taxon>
        <taxon>indigoferoid/millettioid clade</taxon>
        <taxon>Phaseoleae</taxon>
        <taxon>Flemingia</taxon>
    </lineage>
</organism>
<evidence type="ECO:0000313" key="11">
    <source>
        <dbReference type="EMBL" id="KAL2340505.1"/>
    </source>
</evidence>
<keyword evidence="12" id="KW-1185">Reference proteome</keyword>
<comment type="subcellular location">
    <subcellularLocation>
        <location evidence="1">Membrane</location>
        <topology evidence="1">Multi-pass membrane protein</topology>
    </subcellularLocation>
</comment>
<evidence type="ECO:0000256" key="4">
    <source>
        <dbReference type="ARBA" id="ARBA00022692"/>
    </source>
</evidence>
<dbReference type="EMBL" id="JBGMDY010000003">
    <property type="protein sequence ID" value="KAL2340505.1"/>
    <property type="molecule type" value="Genomic_DNA"/>
</dbReference>
<gene>
    <name evidence="11" type="ORF">Fmac_008445</name>
</gene>
<reference evidence="11 12" key="1">
    <citation type="submission" date="2024-08" db="EMBL/GenBank/DDBJ databases">
        <title>Insights into the chromosomal genome structure of Flemingia macrophylla.</title>
        <authorList>
            <person name="Ding Y."/>
            <person name="Zhao Y."/>
            <person name="Bi W."/>
            <person name="Wu M."/>
            <person name="Zhao G."/>
            <person name="Gong Y."/>
            <person name="Li W."/>
            <person name="Zhang P."/>
        </authorList>
    </citation>
    <scope>NUCLEOTIDE SEQUENCE [LARGE SCALE GENOMIC DNA]</scope>
    <source>
        <strain evidence="11">DYQJB</strain>
        <tissue evidence="11">Leaf</tissue>
    </source>
</reference>
<name>A0ABD1MZU0_9FABA</name>
<feature type="repeat" description="Solcar" evidence="8">
    <location>
        <begin position="313"/>
        <end position="404"/>
    </location>
</feature>
<sequence length="567" mass="62522">MESKLIRCDAPVRRRALCPLNSLLVGARMVRILIDEGVMVGRKQFLGTWLPLANPCNKGSELNCFSDLSWLRGPQGGPIIGTQFLAVLSQRKLMFRPNFGLEIPVITLSDGFRQRSVGSEGLYHDRSYITQSLWIIHSCPRSSRRSSPRRRTAPCLDAAPRLASLPHRLGVEPSRCTSPPRPVSPRSPPRPHPPRPRLAAISPHPPNGGASGMLTTCVIQPIDMIKVMSSSHLFVLIPPNGILGLSDFRCGIQIYSFCVRIQLGQGSAAQVTTTMLKNEGVAAFYKATYTTARLGSFKFLTSKAIEDNDGKPLPLYQKALCGLTDGAIGATASSPTDLALIQMQADATLPAAQRRNYTNAFHALYQIVADEGVLVLWKGVGPTVVRAMALNMGMLASYDQSVEFFRDSVGLGEAATVLGGVGGTYSLFASTCISVGGYAIWLLQCLSRYVQVRYLDFLQQLAVCHLTMPRPRFRRCSQMLRENIHTLALWIVLSKPSKLEDHSNSTLDSPSHRVKIAPHVMVLFYLFLSYPVYFYDIDLPEPNSEIAEKLWIVVLHGNGHFSVEFKL</sequence>
<evidence type="ECO:0000256" key="5">
    <source>
        <dbReference type="ARBA" id="ARBA00022737"/>
    </source>
</evidence>
<feature type="compositionally biased region" description="Pro residues" evidence="10">
    <location>
        <begin position="179"/>
        <end position="191"/>
    </location>
</feature>
<dbReference type="InterPro" id="IPR023395">
    <property type="entry name" value="MCP_dom_sf"/>
</dbReference>
<protein>
    <submittedName>
        <fullName evidence="11">Uncharacterized protein</fullName>
    </submittedName>
</protein>
<dbReference type="GO" id="GO:0016020">
    <property type="term" value="C:membrane"/>
    <property type="evidence" value="ECO:0007669"/>
    <property type="project" value="UniProtKB-SubCell"/>
</dbReference>
<dbReference type="Gene3D" id="1.50.40.10">
    <property type="entry name" value="Mitochondrial carrier domain"/>
    <property type="match status" value="1"/>
</dbReference>
<feature type="region of interest" description="Disordered" evidence="10">
    <location>
        <begin position="169"/>
        <end position="207"/>
    </location>
</feature>
<comment type="similarity">
    <text evidence="2 9">Belongs to the mitochondrial carrier (TC 2.A.29) family.</text>
</comment>
<dbReference type="PROSITE" id="PS50920">
    <property type="entry name" value="SOLCAR"/>
    <property type="match status" value="1"/>
</dbReference>
<evidence type="ECO:0000256" key="2">
    <source>
        <dbReference type="ARBA" id="ARBA00006375"/>
    </source>
</evidence>
<dbReference type="InterPro" id="IPR050391">
    <property type="entry name" value="Mito_Metabolite_Transporter"/>
</dbReference>
<dbReference type="InterPro" id="IPR018108">
    <property type="entry name" value="MCP_transmembrane"/>
</dbReference>
<dbReference type="PANTHER" id="PTHR45618">
    <property type="entry name" value="MITOCHONDRIAL DICARBOXYLATE CARRIER-RELATED"/>
    <property type="match status" value="1"/>
</dbReference>
<keyword evidence="7 8" id="KW-0472">Membrane</keyword>
<accession>A0ABD1MZU0</accession>
<evidence type="ECO:0000256" key="3">
    <source>
        <dbReference type="ARBA" id="ARBA00022448"/>
    </source>
</evidence>
<dbReference type="SUPFAM" id="SSF103506">
    <property type="entry name" value="Mitochondrial carrier"/>
    <property type="match status" value="1"/>
</dbReference>
<evidence type="ECO:0000313" key="12">
    <source>
        <dbReference type="Proteomes" id="UP001603857"/>
    </source>
</evidence>
<dbReference type="AlphaFoldDB" id="A0ABD1MZU0"/>
<keyword evidence="4 8" id="KW-0812">Transmembrane</keyword>
<evidence type="ECO:0000256" key="1">
    <source>
        <dbReference type="ARBA" id="ARBA00004141"/>
    </source>
</evidence>
<comment type="caution">
    <text evidence="11">The sequence shown here is derived from an EMBL/GenBank/DDBJ whole genome shotgun (WGS) entry which is preliminary data.</text>
</comment>
<evidence type="ECO:0000256" key="8">
    <source>
        <dbReference type="PROSITE-ProRule" id="PRU00282"/>
    </source>
</evidence>
<evidence type="ECO:0000256" key="10">
    <source>
        <dbReference type="SAM" id="MobiDB-lite"/>
    </source>
</evidence>
<evidence type="ECO:0000256" key="6">
    <source>
        <dbReference type="ARBA" id="ARBA00022989"/>
    </source>
</evidence>
<keyword evidence="3 9" id="KW-0813">Transport</keyword>
<keyword evidence="5" id="KW-0677">Repeat</keyword>
<evidence type="ECO:0000256" key="9">
    <source>
        <dbReference type="RuleBase" id="RU000488"/>
    </source>
</evidence>
<dbReference type="Pfam" id="PF00153">
    <property type="entry name" value="Mito_carr"/>
    <property type="match status" value="1"/>
</dbReference>
<evidence type="ECO:0000256" key="7">
    <source>
        <dbReference type="ARBA" id="ARBA00023136"/>
    </source>
</evidence>
<proteinExistence type="inferred from homology"/>
<keyword evidence="6" id="KW-1133">Transmembrane helix</keyword>
<dbReference type="Proteomes" id="UP001603857">
    <property type="component" value="Unassembled WGS sequence"/>
</dbReference>